<comment type="caution">
    <text evidence="1">The sequence shown here is derived from an EMBL/GenBank/DDBJ whole genome shotgun (WGS) entry which is preliminary data.</text>
</comment>
<keyword evidence="2" id="KW-1185">Reference proteome</keyword>
<dbReference type="Pfam" id="PF13366">
    <property type="entry name" value="PDDEXK_3"/>
    <property type="match status" value="1"/>
</dbReference>
<gene>
    <name evidence="1" type="ORF">CK510_18220</name>
</gene>
<dbReference type="EMBL" id="NTFS01000216">
    <property type="protein sequence ID" value="PAX52636.1"/>
    <property type="molecule type" value="Genomic_DNA"/>
</dbReference>
<accession>A0A2A2TG32</accession>
<evidence type="ECO:0008006" key="3">
    <source>
        <dbReference type="Google" id="ProtNLM"/>
    </source>
</evidence>
<reference evidence="1 2" key="1">
    <citation type="submission" date="2017-08" db="EMBL/GenBank/DDBJ databases">
        <title>Draft genome sequence of filamentous cyanobacterium Calothrix elsteri CCALA 953.</title>
        <authorList>
            <person name="Gagunashvili A.N."/>
            <person name="Elster J."/>
            <person name="Andresson O.S."/>
        </authorList>
    </citation>
    <scope>NUCLEOTIDE SEQUENCE [LARGE SCALE GENOMIC DNA]</scope>
    <source>
        <strain evidence="1 2">CCALA 953</strain>
    </source>
</reference>
<dbReference type="InterPro" id="IPR026350">
    <property type="entry name" value="GxxExxY"/>
</dbReference>
<dbReference type="AlphaFoldDB" id="A0A2A2TG32"/>
<evidence type="ECO:0000313" key="2">
    <source>
        <dbReference type="Proteomes" id="UP000218238"/>
    </source>
</evidence>
<protein>
    <recommendedName>
        <fullName evidence="3">GxxExxY protein</fullName>
    </recommendedName>
</protein>
<proteinExistence type="predicted"/>
<organism evidence="1 2">
    <name type="scientific">Brunnivagina elsteri CCALA 953</name>
    <dbReference type="NCBI Taxonomy" id="987040"/>
    <lineage>
        <taxon>Bacteria</taxon>
        <taxon>Bacillati</taxon>
        <taxon>Cyanobacteriota</taxon>
        <taxon>Cyanophyceae</taxon>
        <taxon>Nostocales</taxon>
        <taxon>Calotrichaceae</taxon>
        <taxon>Brunnivagina</taxon>
    </lineage>
</organism>
<sequence length="63" mass="7319">MSFTHTVLFYKVIIEVKSVESLKEIHAVQLLTYLKLTDYKLGLLLNFNVLQLKQGIKRIANKL</sequence>
<dbReference type="Proteomes" id="UP000218238">
    <property type="component" value="Unassembled WGS sequence"/>
</dbReference>
<evidence type="ECO:0000313" key="1">
    <source>
        <dbReference type="EMBL" id="PAX52636.1"/>
    </source>
</evidence>
<dbReference type="NCBIfam" id="TIGR04256">
    <property type="entry name" value="GxxExxY"/>
    <property type="match status" value="1"/>
</dbReference>
<name>A0A2A2TG32_9CYAN</name>